<evidence type="ECO:0000313" key="3">
    <source>
        <dbReference type="Proteomes" id="UP000053424"/>
    </source>
</evidence>
<proteinExistence type="predicted"/>
<evidence type="ECO:0000259" key="1">
    <source>
        <dbReference type="Pfam" id="PF05699"/>
    </source>
</evidence>
<dbReference type="Proteomes" id="UP000053424">
    <property type="component" value="Unassembled WGS sequence"/>
</dbReference>
<dbReference type="InterPro" id="IPR012337">
    <property type="entry name" value="RNaseH-like_sf"/>
</dbReference>
<keyword evidence="3" id="KW-1185">Reference proteome</keyword>
<feature type="non-terminal residue" evidence="2">
    <location>
        <position position="1"/>
    </location>
</feature>
<dbReference type="GO" id="GO:0046983">
    <property type="term" value="F:protein dimerization activity"/>
    <property type="evidence" value="ECO:0007669"/>
    <property type="project" value="InterPro"/>
</dbReference>
<dbReference type="SUPFAM" id="SSF53098">
    <property type="entry name" value="Ribonuclease H-like"/>
    <property type="match status" value="1"/>
</dbReference>
<accession>A0A0C2XUQ4</accession>
<sequence>FPILFRIALDVIPIQASAVPCERAFSSSKETGTNRRSALGYELMEVLQMSKYLHRT</sequence>
<dbReference type="EMBL" id="KN831780">
    <property type="protein sequence ID" value="KIM41398.1"/>
    <property type="molecule type" value="Genomic_DNA"/>
</dbReference>
<gene>
    <name evidence="2" type="ORF">M413DRAFT_50935</name>
</gene>
<evidence type="ECO:0000313" key="2">
    <source>
        <dbReference type="EMBL" id="KIM41398.1"/>
    </source>
</evidence>
<dbReference type="InterPro" id="IPR008906">
    <property type="entry name" value="HATC_C_dom"/>
</dbReference>
<feature type="non-terminal residue" evidence="2">
    <location>
        <position position="56"/>
    </location>
</feature>
<dbReference type="Pfam" id="PF05699">
    <property type="entry name" value="Dimer_Tnp_hAT"/>
    <property type="match status" value="1"/>
</dbReference>
<name>A0A0C2XUQ4_HEBCY</name>
<dbReference type="HOGENOM" id="CLU_009123_15_4_1"/>
<feature type="domain" description="HAT C-terminal dimerisation" evidence="1">
    <location>
        <begin position="1"/>
        <end position="50"/>
    </location>
</feature>
<dbReference type="OrthoDB" id="3262464at2759"/>
<reference evidence="2 3" key="1">
    <citation type="submission" date="2014-04" db="EMBL/GenBank/DDBJ databases">
        <authorList>
            <consortium name="DOE Joint Genome Institute"/>
            <person name="Kuo A."/>
            <person name="Gay G."/>
            <person name="Dore J."/>
            <person name="Kohler A."/>
            <person name="Nagy L.G."/>
            <person name="Floudas D."/>
            <person name="Copeland A."/>
            <person name="Barry K.W."/>
            <person name="Cichocki N."/>
            <person name="Veneault-Fourrey C."/>
            <person name="LaButti K."/>
            <person name="Lindquist E.A."/>
            <person name="Lipzen A."/>
            <person name="Lundell T."/>
            <person name="Morin E."/>
            <person name="Murat C."/>
            <person name="Sun H."/>
            <person name="Tunlid A."/>
            <person name="Henrissat B."/>
            <person name="Grigoriev I.V."/>
            <person name="Hibbett D.S."/>
            <person name="Martin F."/>
            <person name="Nordberg H.P."/>
            <person name="Cantor M.N."/>
            <person name="Hua S.X."/>
        </authorList>
    </citation>
    <scope>NUCLEOTIDE SEQUENCE [LARGE SCALE GENOMIC DNA]</scope>
    <source>
        <strain evidence="3">h7</strain>
    </source>
</reference>
<dbReference type="AlphaFoldDB" id="A0A0C2XUQ4"/>
<protein>
    <recommendedName>
        <fullName evidence="1">HAT C-terminal dimerisation domain-containing protein</fullName>
    </recommendedName>
</protein>
<reference evidence="3" key="2">
    <citation type="submission" date="2015-01" db="EMBL/GenBank/DDBJ databases">
        <title>Evolutionary Origins and Diversification of the Mycorrhizal Mutualists.</title>
        <authorList>
            <consortium name="DOE Joint Genome Institute"/>
            <consortium name="Mycorrhizal Genomics Consortium"/>
            <person name="Kohler A."/>
            <person name="Kuo A."/>
            <person name="Nagy L.G."/>
            <person name="Floudas D."/>
            <person name="Copeland A."/>
            <person name="Barry K.W."/>
            <person name="Cichocki N."/>
            <person name="Veneault-Fourrey C."/>
            <person name="LaButti K."/>
            <person name="Lindquist E.A."/>
            <person name="Lipzen A."/>
            <person name="Lundell T."/>
            <person name="Morin E."/>
            <person name="Murat C."/>
            <person name="Riley R."/>
            <person name="Ohm R."/>
            <person name="Sun H."/>
            <person name="Tunlid A."/>
            <person name="Henrissat B."/>
            <person name="Grigoriev I.V."/>
            <person name="Hibbett D.S."/>
            <person name="Martin F."/>
        </authorList>
    </citation>
    <scope>NUCLEOTIDE SEQUENCE [LARGE SCALE GENOMIC DNA]</scope>
    <source>
        <strain evidence="3">h7</strain>
    </source>
</reference>
<organism evidence="2 3">
    <name type="scientific">Hebeloma cylindrosporum</name>
    <dbReference type="NCBI Taxonomy" id="76867"/>
    <lineage>
        <taxon>Eukaryota</taxon>
        <taxon>Fungi</taxon>
        <taxon>Dikarya</taxon>
        <taxon>Basidiomycota</taxon>
        <taxon>Agaricomycotina</taxon>
        <taxon>Agaricomycetes</taxon>
        <taxon>Agaricomycetidae</taxon>
        <taxon>Agaricales</taxon>
        <taxon>Agaricineae</taxon>
        <taxon>Hymenogastraceae</taxon>
        <taxon>Hebeloma</taxon>
    </lineage>
</organism>